<protein>
    <submittedName>
        <fullName evidence="1">Uncharacterized protein</fullName>
    </submittedName>
</protein>
<name>A0ACD5T6M0_AVESA</name>
<reference evidence="1" key="1">
    <citation type="submission" date="2021-05" db="EMBL/GenBank/DDBJ databases">
        <authorList>
            <person name="Scholz U."/>
            <person name="Mascher M."/>
            <person name="Fiebig A."/>
        </authorList>
    </citation>
    <scope>NUCLEOTIDE SEQUENCE [LARGE SCALE GENOMIC DNA]</scope>
</reference>
<proteinExistence type="predicted"/>
<accession>A0ACD5T6M0</accession>
<dbReference type="Proteomes" id="UP001732700">
    <property type="component" value="Chromosome 1A"/>
</dbReference>
<evidence type="ECO:0000313" key="1">
    <source>
        <dbReference type="EnsemblPlants" id="AVESA.00010b.r2.1AG0001000.1.CDS.1"/>
    </source>
</evidence>
<organism evidence="1 2">
    <name type="scientific">Avena sativa</name>
    <name type="common">Oat</name>
    <dbReference type="NCBI Taxonomy" id="4498"/>
    <lineage>
        <taxon>Eukaryota</taxon>
        <taxon>Viridiplantae</taxon>
        <taxon>Streptophyta</taxon>
        <taxon>Embryophyta</taxon>
        <taxon>Tracheophyta</taxon>
        <taxon>Spermatophyta</taxon>
        <taxon>Magnoliopsida</taxon>
        <taxon>Liliopsida</taxon>
        <taxon>Poales</taxon>
        <taxon>Poaceae</taxon>
        <taxon>BOP clade</taxon>
        <taxon>Pooideae</taxon>
        <taxon>Poodae</taxon>
        <taxon>Poeae</taxon>
        <taxon>Poeae Chloroplast Group 1 (Aveneae type)</taxon>
        <taxon>Aveninae</taxon>
        <taxon>Avena</taxon>
    </lineage>
</organism>
<keyword evidence="2" id="KW-1185">Reference proteome</keyword>
<dbReference type="EnsemblPlants" id="AVESA.00010b.r2.1AG0001000.1">
    <property type="protein sequence ID" value="AVESA.00010b.r2.1AG0001000.1.CDS.1"/>
    <property type="gene ID" value="AVESA.00010b.r2.1AG0001000"/>
</dbReference>
<evidence type="ECO:0000313" key="2">
    <source>
        <dbReference type="Proteomes" id="UP001732700"/>
    </source>
</evidence>
<sequence length="687" mass="78764">MRMSDEYRPYFISTKTCGFILNPAGIVPDNKFQHSEQIRVLKLSRCTFRFASPPFLFCHSLRFLCLDHCRDLVVSSSTDDADEEEEIITRSWPCFQDLWVLDVRYTHWDEILSAHMLGLMTQLRELNVMGAHNWDMSQLHGRLSNIHKLRVTKSTCCNSEETTGQNLFFEMGKMEIFEFSENRTTQGMRSLYGSARGGSLKTVIVGGCVGLENISFRGCQELKDLFFTGLFVSLEELDLSNTAIKFLDLKNVEAAHLKRLILLGCEKLRAILWPPKDKRAQYLEVLRIDNTQSASSSSSQAKWEENIEEDRTCIGSSSSTGGKEAVGSVRAASFDFNWYISMSDARLLRSIVPVEQYLQGKCVCIEMDSYPASNVVSGGIQFQGAHGIRNQTDHYSPAYGKDAMVVEGHPHVVTASEGAIMMWACPPAPTLTAYDCYFHIQDEEKKKGRRPALSPPALICNITNVLHFHNSLSITWFPFPPDTKWDCLEWCKVERCPELRFVFYTDQKWGDYTIFPRLRTFWASQLPEAYCIWNWSKTYLQPGEESFHCLEFLHLDCCPKLRSVHIMCGYMDTFPCLETLEMVCCGDLVEVFPCQRQRAITKFPRLRNIHLHELPMMQQICGPKIFAPVLETVKIRGCRSLRRLPAITSNTKLPKVDCEKEWWENLEWDGMQANHHPSLYQPSHSAN</sequence>
<reference evidence="1" key="2">
    <citation type="submission" date="2025-09" db="UniProtKB">
        <authorList>
            <consortium name="EnsemblPlants"/>
        </authorList>
    </citation>
    <scope>IDENTIFICATION</scope>
</reference>